<evidence type="ECO:0000313" key="2">
    <source>
        <dbReference type="Proteomes" id="UP000503096"/>
    </source>
</evidence>
<dbReference type="AlphaFoldDB" id="A0A6M4H2K4"/>
<evidence type="ECO:0000313" key="1">
    <source>
        <dbReference type="EMBL" id="QJR13736.1"/>
    </source>
</evidence>
<protein>
    <recommendedName>
        <fullName evidence="3">DUF3108 domain-containing protein</fullName>
    </recommendedName>
</protein>
<sequence>MIRAALLLSIVIGALPAFAGTRAWDFRVRLDGRDIGRHQFTLHETGGERELRSAALFEVSFLFFTAWRYDHEATEGWRGDCLESLASRTETNAERESVRAARRDGRLVVERGGRQESHEGCVMSFAYWNPRILAARRLLNSQTGELLPVRVTSLGEETLQVRGLPRRTQRHRLDAPPLAIDIWFAGDEWVALESIVAGGRLLRYDLR</sequence>
<dbReference type="InterPro" id="IPR045767">
    <property type="entry name" value="DUF6134"/>
</dbReference>
<dbReference type="EMBL" id="CP053073">
    <property type="protein sequence ID" value="QJR13736.1"/>
    <property type="molecule type" value="Genomic_DNA"/>
</dbReference>
<proteinExistence type="predicted"/>
<dbReference type="RefSeq" id="WP_171160480.1">
    <property type="nucleotide sequence ID" value="NZ_CP053073.1"/>
</dbReference>
<name>A0A6M4H2K4_9PROT</name>
<evidence type="ECO:0008006" key="3">
    <source>
        <dbReference type="Google" id="ProtNLM"/>
    </source>
</evidence>
<dbReference type="InParanoid" id="A0A6M4H2K4"/>
<organism evidence="1 2">
    <name type="scientific">Usitatibacter palustris</name>
    <dbReference type="NCBI Taxonomy" id="2732487"/>
    <lineage>
        <taxon>Bacteria</taxon>
        <taxon>Pseudomonadati</taxon>
        <taxon>Pseudomonadota</taxon>
        <taxon>Betaproteobacteria</taxon>
        <taxon>Nitrosomonadales</taxon>
        <taxon>Usitatibacteraceae</taxon>
        <taxon>Usitatibacter</taxon>
    </lineage>
</organism>
<gene>
    <name evidence="1" type="ORF">DSM104440_00526</name>
</gene>
<dbReference type="Proteomes" id="UP000503096">
    <property type="component" value="Chromosome"/>
</dbReference>
<reference evidence="1 2" key="1">
    <citation type="submission" date="2020-04" db="EMBL/GenBank/DDBJ databases">
        <title>Usitatibacter rugosus gen. nov., sp. nov. and Usitatibacter palustris sp. nov., novel members of Usitatibacteraceae fam. nov. within the order Nitrosomonadales isolated from soil.</title>
        <authorList>
            <person name="Huber K.J."/>
            <person name="Neumann-Schaal M."/>
            <person name="Geppert A."/>
            <person name="Luckner M."/>
            <person name="Wanner G."/>
            <person name="Overmann J."/>
        </authorList>
    </citation>
    <scope>NUCLEOTIDE SEQUENCE [LARGE SCALE GENOMIC DNA]</scope>
    <source>
        <strain evidence="1 2">Swamp67</strain>
    </source>
</reference>
<keyword evidence="2" id="KW-1185">Reference proteome</keyword>
<dbReference type="KEGG" id="upl:DSM104440_00526"/>
<dbReference type="Pfam" id="PF19630">
    <property type="entry name" value="DUF6134"/>
    <property type="match status" value="1"/>
</dbReference>
<accession>A0A6M4H2K4</accession>